<dbReference type="SUPFAM" id="SSF51604">
    <property type="entry name" value="Enolase C-terminal domain-like"/>
    <property type="match status" value="1"/>
</dbReference>
<evidence type="ECO:0000256" key="2">
    <source>
        <dbReference type="ARBA" id="ARBA00022723"/>
    </source>
</evidence>
<dbReference type="InterPro" id="IPR013342">
    <property type="entry name" value="Mandelate_racemase_C"/>
</dbReference>
<proteinExistence type="predicted"/>
<feature type="domain" description="Mandelate racemase/muconate lactonizing enzyme C-terminal" evidence="4">
    <location>
        <begin position="118"/>
        <end position="214"/>
    </location>
</feature>
<keyword evidence="2" id="KW-0479">Metal-binding</keyword>
<reference evidence="5" key="1">
    <citation type="submission" date="2018-05" db="EMBL/GenBank/DDBJ databases">
        <authorList>
            <person name="Lanie J.A."/>
            <person name="Ng W.-L."/>
            <person name="Kazmierczak K.M."/>
            <person name="Andrzejewski T.M."/>
            <person name="Davidsen T.M."/>
            <person name="Wayne K.J."/>
            <person name="Tettelin H."/>
            <person name="Glass J.I."/>
            <person name="Rusch D."/>
            <person name="Podicherti R."/>
            <person name="Tsui H.-C.T."/>
            <person name="Winkler M.E."/>
        </authorList>
    </citation>
    <scope>NUCLEOTIDE SEQUENCE</scope>
</reference>
<dbReference type="GO" id="GO:0009063">
    <property type="term" value="P:amino acid catabolic process"/>
    <property type="evidence" value="ECO:0007669"/>
    <property type="project" value="InterPro"/>
</dbReference>
<dbReference type="PANTHER" id="PTHR13794:SF58">
    <property type="entry name" value="MITOCHONDRIAL ENOLASE SUPERFAMILY MEMBER 1"/>
    <property type="match status" value="1"/>
</dbReference>
<evidence type="ECO:0000259" key="4">
    <source>
        <dbReference type="SMART" id="SM00922"/>
    </source>
</evidence>
<evidence type="ECO:0000256" key="1">
    <source>
        <dbReference type="ARBA" id="ARBA00001946"/>
    </source>
</evidence>
<comment type="cofactor">
    <cofactor evidence="1">
        <name>Mg(2+)</name>
        <dbReference type="ChEBI" id="CHEBI:18420"/>
    </cofactor>
</comment>
<sequence>ILSDWAGFWRTLTSEPQLRWVGPEKGVIHLATAAVVNGIWDLAARAEEKPLWKLVADMTPEELVDCVDFRYIDDFLSPDEALEILAAAKEGQSEREEEISEKGYPAYITSVGWLGYDDEKIQRLCREGLEQGWNWFKMKVGSDLEDDRRRASLVRECIGPERELMMDANQKWSVPEAMAWMEGLAEFRPLWIEEPTSPDDVLGHAAIARAISPIGVATGEQCANRVIFKQLLQAEAISFCQLDSCRLGGFNEVLAVML</sequence>
<feature type="non-terminal residue" evidence="5">
    <location>
        <position position="258"/>
    </location>
</feature>
<dbReference type="InterPro" id="IPR029017">
    <property type="entry name" value="Enolase-like_N"/>
</dbReference>
<dbReference type="InterPro" id="IPR046945">
    <property type="entry name" value="RHMD-like"/>
</dbReference>
<dbReference type="InterPro" id="IPR029065">
    <property type="entry name" value="Enolase_C-like"/>
</dbReference>
<gene>
    <name evidence="5" type="ORF">METZ01_LOCUS444838</name>
</gene>
<dbReference type="EMBL" id="UINC01182004">
    <property type="protein sequence ID" value="SVD91984.1"/>
    <property type="molecule type" value="Genomic_DNA"/>
</dbReference>
<keyword evidence="3" id="KW-0460">Magnesium</keyword>
<name>A0A382Z8Z3_9ZZZZ</name>
<dbReference type="Pfam" id="PF13378">
    <property type="entry name" value="MR_MLE_C"/>
    <property type="match status" value="1"/>
</dbReference>
<dbReference type="AlphaFoldDB" id="A0A382Z8Z3"/>
<dbReference type="GO" id="GO:0016836">
    <property type="term" value="F:hydro-lyase activity"/>
    <property type="evidence" value="ECO:0007669"/>
    <property type="project" value="TreeGrafter"/>
</dbReference>
<organism evidence="5">
    <name type="scientific">marine metagenome</name>
    <dbReference type="NCBI Taxonomy" id="408172"/>
    <lineage>
        <taxon>unclassified sequences</taxon>
        <taxon>metagenomes</taxon>
        <taxon>ecological metagenomes</taxon>
    </lineage>
</organism>
<dbReference type="Gene3D" id="3.30.390.10">
    <property type="entry name" value="Enolase-like, N-terminal domain"/>
    <property type="match status" value="1"/>
</dbReference>
<dbReference type="PANTHER" id="PTHR13794">
    <property type="entry name" value="ENOLASE SUPERFAMILY, MANDELATE RACEMASE"/>
    <property type="match status" value="1"/>
</dbReference>
<feature type="non-terminal residue" evidence="5">
    <location>
        <position position="1"/>
    </location>
</feature>
<evidence type="ECO:0000313" key="5">
    <source>
        <dbReference type="EMBL" id="SVD91984.1"/>
    </source>
</evidence>
<dbReference type="SFLD" id="SFLDS00001">
    <property type="entry name" value="Enolase"/>
    <property type="match status" value="1"/>
</dbReference>
<dbReference type="GO" id="GO:0016052">
    <property type="term" value="P:carbohydrate catabolic process"/>
    <property type="evidence" value="ECO:0007669"/>
    <property type="project" value="TreeGrafter"/>
</dbReference>
<accession>A0A382Z8Z3</accession>
<dbReference type="InterPro" id="IPR018110">
    <property type="entry name" value="Mandel_Rmase/mucon_lact_enz_CS"/>
</dbReference>
<evidence type="ECO:0000256" key="3">
    <source>
        <dbReference type="ARBA" id="ARBA00022842"/>
    </source>
</evidence>
<dbReference type="PROSITE" id="PS00909">
    <property type="entry name" value="MR_MLE_2"/>
    <property type="match status" value="1"/>
</dbReference>
<protein>
    <recommendedName>
        <fullName evidence="4">Mandelate racemase/muconate lactonizing enzyme C-terminal domain-containing protein</fullName>
    </recommendedName>
</protein>
<dbReference type="InterPro" id="IPR036849">
    <property type="entry name" value="Enolase-like_C_sf"/>
</dbReference>
<dbReference type="Gene3D" id="3.20.20.120">
    <property type="entry name" value="Enolase-like C-terminal domain"/>
    <property type="match status" value="1"/>
</dbReference>
<dbReference type="SUPFAM" id="SSF54826">
    <property type="entry name" value="Enolase N-terminal domain-like"/>
    <property type="match status" value="1"/>
</dbReference>
<dbReference type="GO" id="GO:0000287">
    <property type="term" value="F:magnesium ion binding"/>
    <property type="evidence" value="ECO:0007669"/>
    <property type="project" value="TreeGrafter"/>
</dbReference>
<dbReference type="SMART" id="SM00922">
    <property type="entry name" value="MR_MLE"/>
    <property type="match status" value="1"/>
</dbReference>